<evidence type="ECO:0000313" key="3">
    <source>
        <dbReference type="Proteomes" id="UP000010809"/>
    </source>
</evidence>
<dbReference type="PATRIC" id="fig|1255043.3.peg.2922"/>
<sequence>MAPYGGCAAPRRLPTRVRSSRPASPGTVAVRASAAEHRERPAIPLTWTHLC</sequence>
<keyword evidence="3" id="KW-1185">Reference proteome</keyword>
<reference evidence="2" key="1">
    <citation type="submission" date="2015-12" db="EMBL/GenBank/DDBJ databases">
        <authorList>
            <person name="Tikhonova T.V."/>
            <person name="Pavlov A.R."/>
            <person name="Beletsky A.V."/>
            <person name="Mardanov A.V."/>
            <person name="Sorokin D.Y."/>
            <person name="Ravin N.V."/>
            <person name="Popov V.O."/>
        </authorList>
    </citation>
    <scope>NUCLEOTIDE SEQUENCE</scope>
    <source>
        <strain evidence="2">DSM 14787</strain>
    </source>
</reference>
<dbReference type="Proteomes" id="UP000010809">
    <property type="component" value="Chromosome"/>
</dbReference>
<accession>L0DY54</accession>
<evidence type="ECO:0000313" key="2">
    <source>
        <dbReference type="EMBL" id="AGA34534.1"/>
    </source>
</evidence>
<dbReference type="EMBL" id="CP003989">
    <property type="protein sequence ID" value="AGA34534.1"/>
    <property type="molecule type" value="Genomic_DNA"/>
</dbReference>
<name>L0DY54_THIND</name>
<dbReference type="KEGG" id="tni:TVNIR_2897"/>
<dbReference type="HOGENOM" id="CLU_3104941_0_0_6"/>
<organism evidence="2 3">
    <name type="scientific">Thioalkalivibrio nitratireducens (strain DSM 14787 / UNIQEM 213 / ALEN2)</name>
    <dbReference type="NCBI Taxonomy" id="1255043"/>
    <lineage>
        <taxon>Bacteria</taxon>
        <taxon>Pseudomonadati</taxon>
        <taxon>Pseudomonadota</taxon>
        <taxon>Gammaproteobacteria</taxon>
        <taxon>Chromatiales</taxon>
        <taxon>Ectothiorhodospiraceae</taxon>
        <taxon>Thioalkalivibrio</taxon>
    </lineage>
</organism>
<feature type="region of interest" description="Disordered" evidence="1">
    <location>
        <begin position="1"/>
        <end position="36"/>
    </location>
</feature>
<evidence type="ECO:0000256" key="1">
    <source>
        <dbReference type="SAM" id="MobiDB-lite"/>
    </source>
</evidence>
<proteinExistence type="predicted"/>
<gene>
    <name evidence="2" type="ordered locus">TVNIR_2897</name>
</gene>
<protein>
    <submittedName>
        <fullName evidence="2">Uncharacterized protein</fullName>
    </submittedName>
</protein>
<dbReference type="AlphaFoldDB" id="L0DY54"/>
<dbReference type="STRING" id="1255043.TVNIR_2897"/>